<evidence type="ECO:0000313" key="2">
    <source>
        <dbReference type="EMBL" id="MBA2227675.1"/>
    </source>
</evidence>
<proteinExistence type="predicted"/>
<sequence>MDFTAEELFEAIDRLIAGLLERAGIETPPVDALYLAKEHLGIPITIQSPPPPEAGERPRARRRRPSAEDGIVLTAGMTREQRHKAAAEGIALALAPQLCRKLGLPFDPHERVFLGQLRTLFPPRLLLPTRMFRAAQRECQRDLLALQERFATASAEMIALRWLDLDEPAVISFVDDGVVSLRRSNCGVSGKNLLPVEQQCYERVALLERPHRLRQQGWTVRGWPLSERLVLRIVLHSTPDDV</sequence>
<organism evidence="2 3">
    <name type="scientific">Thermogemmata fonticola</name>
    <dbReference type="NCBI Taxonomy" id="2755323"/>
    <lineage>
        <taxon>Bacteria</taxon>
        <taxon>Pseudomonadati</taxon>
        <taxon>Planctomycetota</taxon>
        <taxon>Planctomycetia</taxon>
        <taxon>Gemmatales</taxon>
        <taxon>Gemmataceae</taxon>
        <taxon>Thermogemmata</taxon>
    </lineage>
</organism>
<accession>A0A7V8VGK8</accession>
<name>A0A7V8VGK8_9BACT</name>
<dbReference type="AlphaFoldDB" id="A0A7V8VGK8"/>
<feature type="region of interest" description="Disordered" evidence="1">
    <location>
        <begin position="44"/>
        <end position="69"/>
    </location>
</feature>
<keyword evidence="3" id="KW-1185">Reference proteome</keyword>
<reference evidence="2 3" key="1">
    <citation type="submission" date="2020-07" db="EMBL/GenBank/DDBJ databases">
        <title>Thermogemmata thermophila gen. nov., sp. nov., a novel moderate thermophilic planctomycete from a Kamchatka hot spring.</title>
        <authorList>
            <person name="Elcheninov A.G."/>
            <person name="Podosokorskaya O.A."/>
            <person name="Kovaleva O.L."/>
            <person name="Novikov A."/>
            <person name="Bonch-Osmolovskaya E.A."/>
            <person name="Toshchakov S.V."/>
            <person name="Kublanov I.V."/>
        </authorList>
    </citation>
    <scope>NUCLEOTIDE SEQUENCE [LARGE SCALE GENOMIC DNA]</scope>
    <source>
        <strain evidence="2 3">2918</strain>
    </source>
</reference>
<dbReference type="RefSeq" id="WP_194539538.1">
    <property type="nucleotide sequence ID" value="NZ_JACEFB010000017.1"/>
</dbReference>
<dbReference type="EMBL" id="JACEFB010000017">
    <property type="protein sequence ID" value="MBA2227675.1"/>
    <property type="molecule type" value="Genomic_DNA"/>
</dbReference>
<comment type="caution">
    <text evidence="2">The sequence shown here is derived from an EMBL/GenBank/DDBJ whole genome shotgun (WGS) entry which is preliminary data.</text>
</comment>
<gene>
    <name evidence="2" type="ORF">H0921_16070</name>
</gene>
<evidence type="ECO:0000256" key="1">
    <source>
        <dbReference type="SAM" id="MobiDB-lite"/>
    </source>
</evidence>
<evidence type="ECO:0000313" key="3">
    <source>
        <dbReference type="Proteomes" id="UP000542342"/>
    </source>
</evidence>
<dbReference type="Proteomes" id="UP000542342">
    <property type="component" value="Unassembled WGS sequence"/>
</dbReference>
<protein>
    <submittedName>
        <fullName evidence="2">Uncharacterized protein</fullName>
    </submittedName>
</protein>